<proteinExistence type="predicted"/>
<evidence type="ECO:0000313" key="3">
    <source>
        <dbReference type="Proteomes" id="UP000765509"/>
    </source>
</evidence>
<dbReference type="AlphaFoldDB" id="A0A9Q3FIF4"/>
<gene>
    <name evidence="2" type="ORF">O181_078168</name>
</gene>
<sequence>MGSKAQMAILAPYSLYGPWSVEPLGPFWPKSHESKRGQGGNPPAPKARWVPPEPIFAPNLNNPKNGQKGTRKHILATSSGSERFPLNSGEDLSFTNVIHTKGSRRDAYMV</sequence>
<evidence type="ECO:0000256" key="1">
    <source>
        <dbReference type="SAM" id="MobiDB-lite"/>
    </source>
</evidence>
<reference evidence="2" key="1">
    <citation type="submission" date="2021-03" db="EMBL/GenBank/DDBJ databases">
        <title>Draft genome sequence of rust myrtle Austropuccinia psidii MF-1, a brazilian biotype.</title>
        <authorList>
            <person name="Quecine M.C."/>
            <person name="Pachon D.M.R."/>
            <person name="Bonatelli M.L."/>
            <person name="Correr F.H."/>
            <person name="Franceschini L.M."/>
            <person name="Leite T.F."/>
            <person name="Margarido G.R.A."/>
            <person name="Almeida C.A."/>
            <person name="Ferrarezi J.A."/>
            <person name="Labate C.A."/>
        </authorList>
    </citation>
    <scope>NUCLEOTIDE SEQUENCE</scope>
    <source>
        <strain evidence="2">MF-1</strain>
    </source>
</reference>
<keyword evidence="3" id="KW-1185">Reference proteome</keyword>
<organism evidence="2 3">
    <name type="scientific">Austropuccinia psidii MF-1</name>
    <dbReference type="NCBI Taxonomy" id="1389203"/>
    <lineage>
        <taxon>Eukaryota</taxon>
        <taxon>Fungi</taxon>
        <taxon>Dikarya</taxon>
        <taxon>Basidiomycota</taxon>
        <taxon>Pucciniomycotina</taxon>
        <taxon>Pucciniomycetes</taxon>
        <taxon>Pucciniales</taxon>
        <taxon>Sphaerophragmiaceae</taxon>
        <taxon>Austropuccinia</taxon>
    </lineage>
</organism>
<evidence type="ECO:0000313" key="2">
    <source>
        <dbReference type="EMBL" id="MBW0538453.1"/>
    </source>
</evidence>
<feature type="region of interest" description="Disordered" evidence="1">
    <location>
        <begin position="27"/>
        <end position="88"/>
    </location>
</feature>
<comment type="caution">
    <text evidence="2">The sequence shown here is derived from an EMBL/GenBank/DDBJ whole genome shotgun (WGS) entry which is preliminary data.</text>
</comment>
<accession>A0A9Q3FIF4</accession>
<feature type="compositionally biased region" description="Polar residues" evidence="1">
    <location>
        <begin position="59"/>
        <end position="68"/>
    </location>
</feature>
<dbReference type="EMBL" id="AVOT02043027">
    <property type="protein sequence ID" value="MBW0538453.1"/>
    <property type="molecule type" value="Genomic_DNA"/>
</dbReference>
<dbReference type="Proteomes" id="UP000765509">
    <property type="component" value="Unassembled WGS sequence"/>
</dbReference>
<protein>
    <submittedName>
        <fullName evidence="2">Uncharacterized protein</fullName>
    </submittedName>
</protein>
<name>A0A9Q3FIF4_9BASI</name>